<dbReference type="AlphaFoldDB" id="A0A4U1EC31"/>
<name>A0A4U1EC31_MONMO</name>
<dbReference type="InterPro" id="IPR051255">
    <property type="entry name" value="Retroviral_env_glycoprotein"/>
</dbReference>
<gene>
    <name evidence="3" type="ORF">EI555_010272</name>
</gene>
<reference evidence="4" key="1">
    <citation type="journal article" date="2019" name="IScience">
        <title>Narwhal Genome Reveals Long-Term Low Genetic Diversity despite Current Large Abundance Size.</title>
        <authorList>
            <person name="Westbury M.V."/>
            <person name="Petersen B."/>
            <person name="Garde E."/>
            <person name="Heide-Jorgensen M.P."/>
            <person name="Lorenzen E.D."/>
        </authorList>
    </citation>
    <scope>NUCLEOTIDE SEQUENCE [LARGE SCALE GENOMIC DNA]</scope>
</reference>
<protein>
    <submittedName>
        <fullName evidence="3">Uncharacterized protein</fullName>
    </submittedName>
</protein>
<dbReference type="Gene3D" id="1.10.150.490">
    <property type="entry name" value="Retroviral GAG p10 protein"/>
    <property type="match status" value="1"/>
</dbReference>
<proteinExistence type="predicted"/>
<dbReference type="PANTHER" id="PTHR34313">
    <property type="entry name" value="ENDOGENOUS RETROVIRUS GROUP K MEMBER 113 ENV POLYPROTEIN-RELATED"/>
    <property type="match status" value="1"/>
</dbReference>
<dbReference type="PANTHER" id="PTHR34313:SF2">
    <property type="entry name" value="ENDOGENOUS RETROVIRUS GROUP K MEMBER 21 ENV POLYPROTEIN-LIKE"/>
    <property type="match status" value="1"/>
</dbReference>
<feature type="region of interest" description="Disordered" evidence="2">
    <location>
        <begin position="73"/>
        <end position="118"/>
    </location>
</feature>
<dbReference type="EMBL" id="RWIC01002596">
    <property type="protein sequence ID" value="TKC33614.1"/>
    <property type="molecule type" value="Genomic_DNA"/>
</dbReference>
<evidence type="ECO:0000313" key="3">
    <source>
        <dbReference type="EMBL" id="TKC33614.1"/>
    </source>
</evidence>
<accession>A0A4U1EC31</accession>
<organism evidence="3 4">
    <name type="scientific">Monodon monoceros</name>
    <name type="common">Narwhal</name>
    <name type="synonym">Ceratodon monodon</name>
    <dbReference type="NCBI Taxonomy" id="40151"/>
    <lineage>
        <taxon>Eukaryota</taxon>
        <taxon>Metazoa</taxon>
        <taxon>Chordata</taxon>
        <taxon>Craniata</taxon>
        <taxon>Vertebrata</taxon>
        <taxon>Euteleostomi</taxon>
        <taxon>Mammalia</taxon>
        <taxon>Eutheria</taxon>
        <taxon>Laurasiatheria</taxon>
        <taxon>Artiodactyla</taxon>
        <taxon>Whippomorpha</taxon>
        <taxon>Cetacea</taxon>
        <taxon>Odontoceti</taxon>
        <taxon>Monodontidae</taxon>
        <taxon>Monodon</taxon>
    </lineage>
</organism>
<evidence type="ECO:0000256" key="2">
    <source>
        <dbReference type="SAM" id="MobiDB-lite"/>
    </source>
</evidence>
<evidence type="ECO:0000313" key="4">
    <source>
        <dbReference type="Proteomes" id="UP000308365"/>
    </source>
</evidence>
<evidence type="ECO:0000256" key="1">
    <source>
        <dbReference type="ARBA" id="ARBA00004328"/>
    </source>
</evidence>
<comment type="subcellular location">
    <subcellularLocation>
        <location evidence="1">Virion</location>
    </subcellularLocation>
</comment>
<dbReference type="InterPro" id="IPR038124">
    <property type="entry name" value="B_retro_matrix_sf"/>
</dbReference>
<sequence>MDLKVNNRVIAGPKGNLVRSRVSETFRNSRVMGNSPSVECNYIRLLKQLLRSSGVKVKPESFDELFAEIQDIPLPPPPLMSEKGKDFSGSSDEGAFSDDDKDREQASKPNEMPPSQQNEISDILSNIIDWSPFDSARGRRGLKNLHWHRENNTIYSNTINDTIVWHARGFSPPGPHLNGYPIQKDLWKLMAALEKINAWVGHMDDKSGNHSLTFHKNVTWYTHSCVKLPYILLKGPAEWNKTLGIIMCKNCSLYTCINSSISFNIFTESLYIL</sequence>
<comment type="caution">
    <text evidence="3">The sequence shown here is derived from an EMBL/GenBank/DDBJ whole genome shotgun (WGS) entry which is preliminary data.</text>
</comment>
<dbReference type="Proteomes" id="UP000308365">
    <property type="component" value="Unassembled WGS sequence"/>
</dbReference>